<protein>
    <submittedName>
        <fullName evidence="1">Uncharacterized protein</fullName>
    </submittedName>
</protein>
<comment type="caution">
    <text evidence="1">The sequence shown here is derived from an EMBL/GenBank/DDBJ whole genome shotgun (WGS) entry which is preliminary data.</text>
</comment>
<organism evidence="1 2">
    <name type="scientific">Dermacoccus profundi</name>
    <dbReference type="NCBI Taxonomy" id="322602"/>
    <lineage>
        <taxon>Bacteria</taxon>
        <taxon>Bacillati</taxon>
        <taxon>Actinomycetota</taxon>
        <taxon>Actinomycetes</taxon>
        <taxon>Micrococcales</taxon>
        <taxon>Dermacoccaceae</taxon>
        <taxon>Dermacoccus</taxon>
    </lineage>
</organism>
<reference evidence="1 2" key="1">
    <citation type="journal article" date="2019" name="Int. J. Syst. Evol. Microbiol.">
        <title>The Global Catalogue of Microorganisms (GCM) 10K type strain sequencing project: providing services to taxonomists for standard genome sequencing and annotation.</title>
        <authorList>
            <consortium name="The Broad Institute Genomics Platform"/>
            <consortium name="The Broad Institute Genome Sequencing Center for Infectious Disease"/>
            <person name="Wu L."/>
            <person name="Ma J."/>
        </authorList>
    </citation>
    <scope>NUCLEOTIDE SEQUENCE [LARGE SCALE GENOMIC DNA]</scope>
    <source>
        <strain evidence="1 2">JCM 14589</strain>
    </source>
</reference>
<dbReference type="Proteomes" id="UP001500350">
    <property type="component" value="Unassembled WGS sequence"/>
</dbReference>
<keyword evidence="2" id="KW-1185">Reference proteome</keyword>
<dbReference type="EMBL" id="BAAANW010000027">
    <property type="protein sequence ID" value="GAA1575371.1"/>
    <property type="molecule type" value="Genomic_DNA"/>
</dbReference>
<gene>
    <name evidence="1" type="ORF">GCM10009763_23300</name>
</gene>
<sequence length="83" mass="8824">MPDFGTLEQAGPNGLLAFIPFSPIALDEEESAWADELALVVEDIAELDPLEESPLPHAPSESAPAVARTSAVALDFMIFSSVR</sequence>
<evidence type="ECO:0000313" key="1">
    <source>
        <dbReference type="EMBL" id="GAA1575371.1"/>
    </source>
</evidence>
<proteinExistence type="predicted"/>
<accession>A0ABN2DDA8</accession>
<evidence type="ECO:0000313" key="2">
    <source>
        <dbReference type="Proteomes" id="UP001500350"/>
    </source>
</evidence>
<name>A0ABN2DDA8_9MICO</name>